<dbReference type="Pfam" id="PF00571">
    <property type="entry name" value="CBS"/>
    <property type="match status" value="2"/>
</dbReference>
<dbReference type="InterPro" id="IPR000644">
    <property type="entry name" value="CBS_dom"/>
</dbReference>
<accession>A0ABS7V010</accession>
<organism evidence="4 5">
    <name type="scientific">Metabacillus rhizolycopersici</name>
    <dbReference type="NCBI Taxonomy" id="2875709"/>
    <lineage>
        <taxon>Bacteria</taxon>
        <taxon>Bacillati</taxon>
        <taxon>Bacillota</taxon>
        <taxon>Bacilli</taxon>
        <taxon>Bacillales</taxon>
        <taxon>Bacillaceae</taxon>
        <taxon>Metabacillus</taxon>
    </lineage>
</organism>
<reference evidence="4" key="1">
    <citation type="submission" date="2024-05" db="EMBL/GenBank/DDBJ databases">
        <title>Metabacillus sp. nov., isolated from the rhizosphere soil of tomato plants.</title>
        <authorList>
            <person name="Ma R."/>
        </authorList>
    </citation>
    <scope>NUCLEOTIDE SEQUENCE</scope>
    <source>
        <strain evidence="4">DBTR6</strain>
    </source>
</reference>
<evidence type="ECO:0000256" key="2">
    <source>
        <dbReference type="PROSITE-ProRule" id="PRU00703"/>
    </source>
</evidence>
<proteinExistence type="predicted"/>
<keyword evidence="1 2" id="KW-0129">CBS domain</keyword>
<comment type="caution">
    <text evidence="4">The sequence shown here is derived from an EMBL/GenBank/DDBJ whole genome shotgun (WGS) entry which is preliminary data.</text>
</comment>
<dbReference type="InterPro" id="IPR046342">
    <property type="entry name" value="CBS_dom_sf"/>
</dbReference>
<dbReference type="PROSITE" id="PS51371">
    <property type="entry name" value="CBS"/>
    <property type="match status" value="2"/>
</dbReference>
<dbReference type="RefSeq" id="WP_224142124.1">
    <property type="nucleotide sequence ID" value="NZ_JAIQUM010000142.1"/>
</dbReference>
<evidence type="ECO:0000259" key="3">
    <source>
        <dbReference type="PROSITE" id="PS51371"/>
    </source>
</evidence>
<keyword evidence="5" id="KW-1185">Reference proteome</keyword>
<dbReference type="SMART" id="SM00116">
    <property type="entry name" value="CBS"/>
    <property type="match status" value="2"/>
</dbReference>
<dbReference type="EMBL" id="JAIQUM010000142">
    <property type="protein sequence ID" value="MBZ5753716.1"/>
    <property type="molecule type" value="Genomic_DNA"/>
</dbReference>
<feature type="domain" description="CBS" evidence="3">
    <location>
        <begin position="71"/>
        <end position="130"/>
    </location>
</feature>
<protein>
    <submittedName>
        <fullName evidence="4">CBS domain-containing protein</fullName>
    </submittedName>
</protein>
<feature type="domain" description="CBS" evidence="3">
    <location>
        <begin position="7"/>
        <end position="65"/>
    </location>
</feature>
<evidence type="ECO:0000256" key="1">
    <source>
        <dbReference type="ARBA" id="ARBA00023122"/>
    </source>
</evidence>
<dbReference type="Proteomes" id="UP001165287">
    <property type="component" value="Unassembled WGS sequence"/>
</dbReference>
<gene>
    <name evidence="4" type="ORF">K9V48_26755</name>
</gene>
<evidence type="ECO:0000313" key="5">
    <source>
        <dbReference type="Proteomes" id="UP001165287"/>
    </source>
</evidence>
<dbReference type="Gene3D" id="3.10.580.10">
    <property type="entry name" value="CBS-domain"/>
    <property type="match status" value="1"/>
</dbReference>
<name>A0ABS7V010_9BACI</name>
<evidence type="ECO:0000313" key="4">
    <source>
        <dbReference type="EMBL" id="MBZ5753716.1"/>
    </source>
</evidence>
<dbReference type="PANTHER" id="PTHR43080:SF2">
    <property type="entry name" value="CBS DOMAIN-CONTAINING PROTEIN"/>
    <property type="match status" value="1"/>
</dbReference>
<dbReference type="SUPFAM" id="SSF54631">
    <property type="entry name" value="CBS-domain pair"/>
    <property type="match status" value="1"/>
</dbReference>
<sequence length="145" mass="15595">MNVAEVMTANIESCSPESTCKEVAMKMKKLDVGVVPICDNEKLVGIVTDRDLVIKGLANDLSGESTISELVTNNVVKGNKEMSVEDAARVMSQHQIRRLPIVEEDKLVGMVSLGDLAVNNQASDEAGQALKDISYPAEPKNSHAN</sequence>
<dbReference type="CDD" id="cd04622">
    <property type="entry name" value="CBS_pair_HRP1_like"/>
    <property type="match status" value="1"/>
</dbReference>
<dbReference type="PANTHER" id="PTHR43080">
    <property type="entry name" value="CBS DOMAIN-CONTAINING PROTEIN CBSX3, MITOCHONDRIAL"/>
    <property type="match status" value="1"/>
</dbReference>
<dbReference type="InterPro" id="IPR051257">
    <property type="entry name" value="Diverse_CBS-Domain"/>
</dbReference>